<evidence type="ECO:0008006" key="4">
    <source>
        <dbReference type="Google" id="ProtNLM"/>
    </source>
</evidence>
<reference evidence="2 3" key="1">
    <citation type="journal article" date="2012" name="New Phytol.">
        <title>Insight into trade-off between wood decay and parasitism from the genome of a fungal forest pathogen.</title>
        <authorList>
            <person name="Olson A."/>
            <person name="Aerts A."/>
            <person name="Asiegbu F."/>
            <person name="Belbahri L."/>
            <person name="Bouzid O."/>
            <person name="Broberg A."/>
            <person name="Canback B."/>
            <person name="Coutinho P.M."/>
            <person name="Cullen D."/>
            <person name="Dalman K."/>
            <person name="Deflorio G."/>
            <person name="van Diepen L.T."/>
            <person name="Dunand C."/>
            <person name="Duplessis S."/>
            <person name="Durling M."/>
            <person name="Gonthier P."/>
            <person name="Grimwood J."/>
            <person name="Fossdal C.G."/>
            <person name="Hansson D."/>
            <person name="Henrissat B."/>
            <person name="Hietala A."/>
            <person name="Himmelstrand K."/>
            <person name="Hoffmeister D."/>
            <person name="Hogberg N."/>
            <person name="James T.Y."/>
            <person name="Karlsson M."/>
            <person name="Kohler A."/>
            <person name="Kues U."/>
            <person name="Lee Y.H."/>
            <person name="Lin Y.C."/>
            <person name="Lind M."/>
            <person name="Lindquist E."/>
            <person name="Lombard V."/>
            <person name="Lucas S."/>
            <person name="Lunden K."/>
            <person name="Morin E."/>
            <person name="Murat C."/>
            <person name="Park J."/>
            <person name="Raffaello T."/>
            <person name="Rouze P."/>
            <person name="Salamov A."/>
            <person name="Schmutz J."/>
            <person name="Solheim H."/>
            <person name="Stahlberg J."/>
            <person name="Velez H."/>
            <person name="de Vries R.P."/>
            <person name="Wiebenga A."/>
            <person name="Woodward S."/>
            <person name="Yakovlev I."/>
            <person name="Garbelotto M."/>
            <person name="Martin F."/>
            <person name="Grigoriev I.V."/>
            <person name="Stenlid J."/>
        </authorList>
    </citation>
    <scope>NUCLEOTIDE SEQUENCE [LARGE SCALE GENOMIC DNA]</scope>
    <source>
        <strain evidence="2 3">TC 32-1</strain>
    </source>
</reference>
<dbReference type="AlphaFoldDB" id="W4KFD9"/>
<gene>
    <name evidence="2" type="ORF">HETIRDRAFT_311740</name>
</gene>
<organism evidence="2 3">
    <name type="scientific">Heterobasidion irregulare (strain TC 32-1)</name>
    <dbReference type="NCBI Taxonomy" id="747525"/>
    <lineage>
        <taxon>Eukaryota</taxon>
        <taxon>Fungi</taxon>
        <taxon>Dikarya</taxon>
        <taxon>Basidiomycota</taxon>
        <taxon>Agaricomycotina</taxon>
        <taxon>Agaricomycetes</taxon>
        <taxon>Russulales</taxon>
        <taxon>Bondarzewiaceae</taxon>
        <taxon>Heterobasidion</taxon>
        <taxon>Heterobasidion annosum species complex</taxon>
    </lineage>
</organism>
<feature type="transmembrane region" description="Helical" evidence="1">
    <location>
        <begin position="310"/>
        <end position="330"/>
    </location>
</feature>
<evidence type="ECO:0000313" key="2">
    <source>
        <dbReference type="EMBL" id="ETW84572.1"/>
    </source>
</evidence>
<sequence length="461" mass="52078">MTADSTPHLSDSRGSKLVYDAHHPTHASVPPGWDMYIHPQGWVYFTNPVAKVVTDEDVRIPAVLQDIEKYTATFPLSELDEHMEILVPCGALPKEHILTLVVNHLHCTASYTIDQAKAENFPQLERYMVNKQHRLYWNYLSAHPVHVPTPVIAEAQVRDALTWYQIDNLNTGARSVVPFSKTECEDLLRTLNDAKVGTSSEASVSRTVFLSWVSREIWSFRDAERYGRYTKRQSNELRAAGKRPEPESVPALPIYIRLPLDFVVYLAFFGIPSTYLAHVKDASEYHGRLSNIQWRWERYIDRIVQEYQDFLLIFLTARLCSANVSFLAIGDIGATGQAAGVVSVFASMGSIIVGVFCVWKHQANRHQSRSFAYLHNAHHGILGLQGHALTLSLPPVLLVWAVIAFAVAFLAYTIDGTYNPSKLGQAAAWATLGVSLVVLLFIVVGLYTFARIWKWRSRWRM</sequence>
<dbReference type="InterPro" id="IPR036020">
    <property type="entry name" value="WW_dom_sf"/>
</dbReference>
<keyword evidence="1" id="KW-0812">Transmembrane</keyword>
<keyword evidence="1" id="KW-1133">Transmembrane helix</keyword>
<name>W4KFD9_HETIT</name>
<dbReference type="GeneID" id="20669894"/>
<dbReference type="EMBL" id="KI925456">
    <property type="protein sequence ID" value="ETW84572.1"/>
    <property type="molecule type" value="Genomic_DNA"/>
</dbReference>
<keyword evidence="1" id="KW-0472">Membrane</keyword>
<feature type="transmembrane region" description="Helical" evidence="1">
    <location>
        <begin position="426"/>
        <end position="450"/>
    </location>
</feature>
<feature type="transmembrane region" description="Helical" evidence="1">
    <location>
        <begin position="396"/>
        <end position="414"/>
    </location>
</feature>
<dbReference type="HOGENOM" id="CLU_030728_0_0_1"/>
<accession>W4KFD9</accession>
<dbReference type="OrthoDB" id="3208379at2759"/>
<evidence type="ECO:0000256" key="1">
    <source>
        <dbReference type="SAM" id="Phobius"/>
    </source>
</evidence>
<dbReference type="RefSeq" id="XP_009544224.1">
    <property type="nucleotide sequence ID" value="XM_009545929.1"/>
</dbReference>
<evidence type="ECO:0000313" key="3">
    <source>
        <dbReference type="Proteomes" id="UP000030671"/>
    </source>
</evidence>
<dbReference type="KEGG" id="hir:HETIRDRAFT_311740"/>
<feature type="transmembrane region" description="Helical" evidence="1">
    <location>
        <begin position="336"/>
        <end position="359"/>
    </location>
</feature>
<dbReference type="InParanoid" id="W4KFD9"/>
<protein>
    <recommendedName>
        <fullName evidence="4">WW domain-containing protein</fullName>
    </recommendedName>
</protein>
<proteinExistence type="predicted"/>
<dbReference type="Proteomes" id="UP000030671">
    <property type="component" value="Unassembled WGS sequence"/>
</dbReference>
<dbReference type="eggNOG" id="ENOG502SNH4">
    <property type="taxonomic scope" value="Eukaryota"/>
</dbReference>
<dbReference type="SUPFAM" id="SSF51045">
    <property type="entry name" value="WW domain"/>
    <property type="match status" value="1"/>
</dbReference>
<keyword evidence="3" id="KW-1185">Reference proteome</keyword>
<feature type="transmembrane region" description="Helical" evidence="1">
    <location>
        <begin position="262"/>
        <end position="279"/>
    </location>
</feature>